<reference evidence="1" key="1">
    <citation type="journal article" date="2021" name="Proc. Natl. Acad. Sci. U.S.A.">
        <title>A Catalog of Tens of Thousands of Viruses from Human Metagenomes Reveals Hidden Associations with Chronic Diseases.</title>
        <authorList>
            <person name="Tisza M.J."/>
            <person name="Buck C.B."/>
        </authorList>
    </citation>
    <scope>NUCLEOTIDE SEQUENCE</scope>
    <source>
        <strain evidence="1">Ctcj91</strain>
    </source>
</reference>
<protein>
    <submittedName>
        <fullName evidence="1">Uncharacterized protein</fullName>
    </submittedName>
</protein>
<dbReference type="EMBL" id="BK015758">
    <property type="protein sequence ID" value="DAE23675.1"/>
    <property type="molecule type" value="Genomic_DNA"/>
</dbReference>
<sequence length="40" mass="4673">MYSLFTHTLNEARLCGNNGRALFRVRLLLGPHLFYCPYIT</sequence>
<organism evidence="1">
    <name type="scientific">Siphoviridae sp. ctcj91</name>
    <dbReference type="NCBI Taxonomy" id="2826395"/>
    <lineage>
        <taxon>Viruses</taxon>
        <taxon>Duplodnaviria</taxon>
        <taxon>Heunggongvirae</taxon>
        <taxon>Uroviricota</taxon>
        <taxon>Caudoviricetes</taxon>
    </lineage>
</organism>
<accession>A0A8S5QXT3</accession>
<evidence type="ECO:0000313" key="1">
    <source>
        <dbReference type="EMBL" id="DAE23675.1"/>
    </source>
</evidence>
<name>A0A8S5QXT3_9CAUD</name>
<proteinExistence type="predicted"/>